<gene>
    <name evidence="1" type="ORF">METZ01_LOCUS150260</name>
</gene>
<proteinExistence type="predicted"/>
<protein>
    <submittedName>
        <fullName evidence="1">Uncharacterized protein</fullName>
    </submittedName>
</protein>
<dbReference type="AlphaFoldDB" id="A0A382A7A2"/>
<organism evidence="1">
    <name type="scientific">marine metagenome</name>
    <dbReference type="NCBI Taxonomy" id="408172"/>
    <lineage>
        <taxon>unclassified sequences</taxon>
        <taxon>metagenomes</taxon>
        <taxon>ecological metagenomes</taxon>
    </lineage>
</organism>
<name>A0A382A7A2_9ZZZZ</name>
<dbReference type="EMBL" id="UINC01024210">
    <property type="protein sequence ID" value="SVA97406.1"/>
    <property type="molecule type" value="Genomic_DNA"/>
</dbReference>
<reference evidence="1" key="1">
    <citation type="submission" date="2018-05" db="EMBL/GenBank/DDBJ databases">
        <authorList>
            <person name="Lanie J.A."/>
            <person name="Ng W.-L."/>
            <person name="Kazmierczak K.M."/>
            <person name="Andrzejewski T.M."/>
            <person name="Davidsen T.M."/>
            <person name="Wayne K.J."/>
            <person name="Tettelin H."/>
            <person name="Glass J.I."/>
            <person name="Rusch D."/>
            <person name="Podicherti R."/>
            <person name="Tsui H.-C.T."/>
            <person name="Winkler M.E."/>
        </authorList>
    </citation>
    <scope>NUCLEOTIDE SEQUENCE</scope>
</reference>
<evidence type="ECO:0000313" key="1">
    <source>
        <dbReference type="EMBL" id="SVA97406.1"/>
    </source>
</evidence>
<accession>A0A382A7A2</accession>
<sequence>MEDYLVTIERFVLSLKESGLSLSATDYDLIQQWENRSVPAHVVCRGIETGFIEFERTNPRQPSRINLNYLKVFIEDEIERG</sequence>